<dbReference type="PANTHER" id="PTHR47505">
    <property type="entry name" value="DNA UTILIZATION PROTEIN YHGH"/>
    <property type="match status" value="1"/>
</dbReference>
<dbReference type="SUPFAM" id="SSF53271">
    <property type="entry name" value="PRTase-like"/>
    <property type="match status" value="1"/>
</dbReference>
<dbReference type="Gene3D" id="3.40.50.2020">
    <property type="match status" value="1"/>
</dbReference>
<dbReference type="CDD" id="cd06223">
    <property type="entry name" value="PRTases_typeI"/>
    <property type="match status" value="1"/>
</dbReference>
<comment type="similarity">
    <text evidence="1">Belongs to the ComF/GntX family.</text>
</comment>
<dbReference type="AlphaFoldDB" id="A0A6J6M6J8"/>
<name>A0A6J6M6J8_9ZZZZ</name>
<dbReference type="InterPro" id="IPR000836">
    <property type="entry name" value="PRTase_dom"/>
</dbReference>
<organism evidence="2">
    <name type="scientific">freshwater metagenome</name>
    <dbReference type="NCBI Taxonomy" id="449393"/>
    <lineage>
        <taxon>unclassified sequences</taxon>
        <taxon>metagenomes</taxon>
        <taxon>ecological metagenomes</taxon>
    </lineage>
</organism>
<dbReference type="InterPro" id="IPR029057">
    <property type="entry name" value="PRTase-like"/>
</dbReference>
<dbReference type="PANTHER" id="PTHR47505:SF1">
    <property type="entry name" value="DNA UTILIZATION PROTEIN YHGH"/>
    <property type="match status" value="1"/>
</dbReference>
<dbReference type="InterPro" id="IPR051910">
    <property type="entry name" value="ComF/GntX_DNA_util-trans"/>
</dbReference>
<accession>A0A6J6M6J8</accession>
<evidence type="ECO:0000256" key="1">
    <source>
        <dbReference type="ARBA" id="ARBA00008007"/>
    </source>
</evidence>
<dbReference type="EMBL" id="CAEZWW010000044">
    <property type="protein sequence ID" value="CAB4668879.1"/>
    <property type="molecule type" value="Genomic_DNA"/>
</dbReference>
<proteinExistence type="inferred from homology"/>
<reference evidence="2" key="1">
    <citation type="submission" date="2020-05" db="EMBL/GenBank/DDBJ databases">
        <authorList>
            <person name="Chiriac C."/>
            <person name="Salcher M."/>
            <person name="Ghai R."/>
            <person name="Kavagutti S V."/>
        </authorList>
    </citation>
    <scope>NUCLEOTIDE SEQUENCE</scope>
</reference>
<evidence type="ECO:0000313" key="2">
    <source>
        <dbReference type="EMBL" id="CAB4668879.1"/>
    </source>
</evidence>
<protein>
    <submittedName>
        <fullName evidence="2">Unannotated protein</fullName>
    </submittedName>
</protein>
<gene>
    <name evidence="2" type="ORF">UFOPK2310_00503</name>
</gene>
<sequence length="229" mass="24197">MGAGRLLDSCIDLVLSRSCVGCDVLGTTLCPSCWASMCRQVGPHPQITAWPVAIGTRYQDQAKAAIIAHKEHGVRSLTAPLGTLLACAIATLTTGPTLLVTIPPHRDSVRARGADTTSLIAHRAAQVLTHAHQPARVQQLLIRHLDNGKHVGRSAAQRQEAIKGAFLPRQKQIVKLAKFAGYRIIVVDDVITTGATTLEAAHTLIKADVIVAGIAAVAGTPSHSWQSAT</sequence>